<feature type="domain" description="P-type ATPase N-terminal" evidence="9">
    <location>
        <begin position="954"/>
        <end position="1009"/>
    </location>
</feature>
<dbReference type="InterPro" id="IPR032631">
    <property type="entry name" value="P-type_ATPase_N"/>
</dbReference>
<reference evidence="11" key="1">
    <citation type="journal article" date="2020" name="J Insects Food Feed">
        <title>The yellow mealworm (Tenebrio molitor) genome: a resource for the emerging insects as food and feed industry.</title>
        <authorList>
            <person name="Eriksson T."/>
            <person name="Andere A."/>
            <person name="Kelstrup H."/>
            <person name="Emery V."/>
            <person name="Picard C."/>
        </authorList>
    </citation>
    <scope>NUCLEOTIDE SEQUENCE</scope>
    <source>
        <strain evidence="11">Stoneville</strain>
        <tissue evidence="11">Whole head</tissue>
    </source>
</reference>
<keyword evidence="7" id="KW-0812">Transmembrane</keyword>
<reference evidence="11" key="2">
    <citation type="submission" date="2021-08" db="EMBL/GenBank/DDBJ databases">
        <authorList>
            <person name="Eriksson T."/>
        </authorList>
    </citation>
    <scope>NUCLEOTIDE SEQUENCE</scope>
    <source>
        <strain evidence="11">Stoneville</strain>
        <tissue evidence="11">Whole head</tissue>
    </source>
</reference>
<keyword evidence="7" id="KW-1133">Transmembrane helix</keyword>
<evidence type="ECO:0000256" key="6">
    <source>
        <dbReference type="SAM" id="MobiDB-lite"/>
    </source>
</evidence>
<evidence type="ECO:0000259" key="10">
    <source>
        <dbReference type="Pfam" id="PF16563"/>
    </source>
</evidence>
<keyword evidence="2" id="KW-0805">Transcription regulation</keyword>
<evidence type="ECO:0000259" key="9">
    <source>
        <dbReference type="Pfam" id="PF16209"/>
    </source>
</evidence>
<feature type="compositionally biased region" description="Polar residues" evidence="6">
    <location>
        <begin position="489"/>
        <end position="506"/>
    </location>
</feature>
<evidence type="ECO:0000313" key="12">
    <source>
        <dbReference type="Proteomes" id="UP000719412"/>
    </source>
</evidence>
<dbReference type="GO" id="GO:0016581">
    <property type="term" value="C:NuRD complex"/>
    <property type="evidence" value="ECO:0007669"/>
    <property type="project" value="TreeGrafter"/>
</dbReference>
<dbReference type="InterPro" id="IPR059000">
    <property type="entry name" value="ATPase_P-type_domA"/>
</dbReference>
<evidence type="ECO:0000256" key="4">
    <source>
        <dbReference type="ARBA" id="ARBA00023163"/>
    </source>
</evidence>
<feature type="region of interest" description="Disordered" evidence="6">
    <location>
        <begin position="768"/>
        <end position="826"/>
    </location>
</feature>
<dbReference type="Pfam" id="PF16209">
    <property type="entry name" value="PhoLip_ATPase_N"/>
    <property type="match status" value="1"/>
</dbReference>
<dbReference type="InterPro" id="IPR032346">
    <property type="entry name" value="P66_CC"/>
</dbReference>
<feature type="transmembrane region" description="Helical" evidence="7">
    <location>
        <begin position="968"/>
        <end position="990"/>
    </location>
</feature>
<dbReference type="Gene3D" id="2.70.150.10">
    <property type="entry name" value="Calcium-transporting ATPase, cytoplasmic transduction domain A"/>
    <property type="match status" value="1"/>
</dbReference>
<dbReference type="SUPFAM" id="SSF81653">
    <property type="entry name" value="Calcium ATPase, transduction domain A"/>
    <property type="match status" value="1"/>
</dbReference>
<feature type="transmembrane region" description="Helical" evidence="7">
    <location>
        <begin position="1002"/>
        <end position="1020"/>
    </location>
</feature>
<evidence type="ECO:0000256" key="7">
    <source>
        <dbReference type="SAM" id="Phobius"/>
    </source>
</evidence>
<comment type="caution">
    <text evidence="11">The sequence shown here is derived from an EMBL/GenBank/DDBJ whole genome shotgun (WGS) entry which is preliminary data.</text>
</comment>
<dbReference type="GO" id="GO:0000122">
    <property type="term" value="P:negative regulation of transcription by RNA polymerase II"/>
    <property type="evidence" value="ECO:0007669"/>
    <property type="project" value="InterPro"/>
</dbReference>
<evidence type="ECO:0000256" key="5">
    <source>
        <dbReference type="ARBA" id="ARBA00023242"/>
    </source>
</evidence>
<feature type="compositionally biased region" description="Polar residues" evidence="6">
    <location>
        <begin position="402"/>
        <end position="412"/>
    </location>
</feature>
<dbReference type="Proteomes" id="UP000719412">
    <property type="component" value="Unassembled WGS sequence"/>
</dbReference>
<keyword evidence="4" id="KW-0804">Transcription</keyword>
<dbReference type="InterPro" id="IPR008250">
    <property type="entry name" value="ATPase_P-typ_transduc_dom_A_sf"/>
</dbReference>
<evidence type="ECO:0008006" key="13">
    <source>
        <dbReference type="Google" id="ProtNLM"/>
    </source>
</evidence>
<evidence type="ECO:0000256" key="3">
    <source>
        <dbReference type="ARBA" id="ARBA00023054"/>
    </source>
</evidence>
<evidence type="ECO:0000256" key="2">
    <source>
        <dbReference type="ARBA" id="ARBA00023015"/>
    </source>
</evidence>
<dbReference type="PANTHER" id="PTHR13455">
    <property type="entry name" value="TRANSCRIPTIONAL REPRESSOR P66-RELATED"/>
    <property type="match status" value="1"/>
</dbReference>
<evidence type="ECO:0000259" key="8">
    <source>
        <dbReference type="Pfam" id="PF00122"/>
    </source>
</evidence>
<feature type="region of interest" description="Disordered" evidence="6">
    <location>
        <begin position="473"/>
        <end position="638"/>
    </location>
</feature>
<feature type="compositionally biased region" description="Low complexity" evidence="6">
    <location>
        <begin position="790"/>
        <end position="801"/>
    </location>
</feature>
<dbReference type="Gene3D" id="6.10.250.1650">
    <property type="match status" value="1"/>
</dbReference>
<keyword evidence="5" id="KW-0539">Nucleus</keyword>
<dbReference type="Pfam" id="PF16563">
    <property type="entry name" value="P66_CC"/>
    <property type="match status" value="1"/>
</dbReference>
<keyword evidence="12" id="KW-1185">Reference proteome</keyword>
<keyword evidence="3" id="KW-0175">Coiled coil</keyword>
<evidence type="ECO:0000313" key="11">
    <source>
        <dbReference type="EMBL" id="KAH0811813.1"/>
    </source>
</evidence>
<feature type="region of interest" description="Disordered" evidence="6">
    <location>
        <begin position="380"/>
        <end position="432"/>
    </location>
</feature>
<feature type="compositionally biased region" description="Pro residues" evidence="6">
    <location>
        <begin position="802"/>
        <end position="815"/>
    </location>
</feature>
<dbReference type="PANTHER" id="PTHR13455:SF7">
    <property type="entry name" value="SIMJANG, ISOFORM E"/>
    <property type="match status" value="1"/>
</dbReference>
<sequence length="1209" mass="134138">MFTCFVSAIGSEARCEVVDAAHPDRDCSTLPAILTETDRAANSWKTGGPCDADGDRRGCVCAGLKRCSSRGVCVEEDNRFVNARCVRSVGSSAASCPLPSERSRRSHCEEAGGPMEKMEVDEAVVDLSIRHRRQRTFVSINYQKIRPGEEPASRAAKRNCNRNSRREVNGWRKWNRENKAERDRKNIGARQVVLHLSGEKYKESAINRHVALPFHISKASRRLDTTFSKIDTLITTDENIMAIGRFEYHESGISPNFVTLPPIYRLHFHICVVFAGWKFDGDTAPPPPLPRRDRNPAVACRHLVLSPSGTPTAAIIIYGGRHPPSSKAAPELSCAQHQQPLQPPPPPSHPHQPQHHQVGIVSTNSAQSMVYSRRVLRPRTEPRSYVESPDVLINGSLDKPRTNGNADYSSDSSEGEMPPLAPIKELSPAELKQRDRGLRRLREDLRAEEMKLVLLKKLKQSQQLKENVAVLPPSIPQSALPPTGLPSGLSITPTTVKVPSNKNQPPQALHSRHPNSHKTGQGSVPSLLRGQPPPARSSIHAPPLAGSPLSSRGASLSVPQPPQRSSLGRPPSGFPPGVKDLSPSVTITPAPPQPSKTASGLDNKGLGISTSAQATPLGDQERSRDDGQTPAQRQAAAKLALRKQLEKTLLQIPPPKPPPPEMHFIPNPSNTEFIYLVGLEHVVDFLTKETRMPSPPIPFACTQCNSDFTPVWKWETKGKNRGARVICEQCVTNNVKKALKAEHTNRLKTAFVKALQQEQEIEQRLAQNGVFTSSSPAPSPVTPEAIPKSATPTPTPRHAATPPAPPAAQQTPPPSRSSHSSTDKFSQNAVMQALHQQLLRSLTPGAPPAHMLPFSPLFYPYQVAMAQAAASGKGSSANMAELQRAAELQRQYLLDMIPPETQSTLTKTSKEDIPLITKSYKEPLWSCWCSMFRKCCGPRELKPRKIMLGSQTPGQFPANAIRNQKYNIITFLPLVLYQQFKFFLNLYFLIMATSQFVPDIRISYLYTYWIPLCFVLTVTICREAIDDLRRYKRDQEVNNQKCKRLLNDRNKPYEIVAAHKLRVGDLIIVDKDERVPADLVLLRTSESSGSVFVRTDQLDGETDWKLRLAVPTTQKLATDHQLFEISARIYSEKPQKDIHSFIGTFSRTAFLLDEQVCSNKNDANLKCVSGKPSVLLANKNEENYQVYPDYVLRTCSTDLLIRVNLKRVR</sequence>
<proteinExistence type="predicted"/>
<feature type="domain" description="P-type ATPase A" evidence="8">
    <location>
        <begin position="1041"/>
        <end position="1101"/>
    </location>
</feature>
<dbReference type="Pfam" id="PF00122">
    <property type="entry name" value="E1-E2_ATPase"/>
    <property type="match status" value="1"/>
</dbReference>
<dbReference type="SUPFAM" id="SSF81665">
    <property type="entry name" value="Calcium ATPase, transmembrane domain M"/>
    <property type="match status" value="1"/>
</dbReference>
<name>A0A8J6HC76_TENMO</name>
<accession>A0A8J6HC76</accession>
<dbReference type="AlphaFoldDB" id="A0A8J6HC76"/>
<protein>
    <recommendedName>
        <fullName evidence="13">P-type ATPase N-terminal domain-containing protein</fullName>
    </recommendedName>
</protein>
<gene>
    <name evidence="11" type="ORF">GEV33_010978</name>
</gene>
<dbReference type="InterPro" id="IPR023298">
    <property type="entry name" value="ATPase_P-typ_TM_dom_sf"/>
</dbReference>
<feature type="domain" description="Transcriptional repressor p66 coiled-coil MBD2-interaction" evidence="10">
    <location>
        <begin position="430"/>
        <end position="472"/>
    </location>
</feature>
<comment type="subcellular location">
    <subcellularLocation>
        <location evidence="1">Nucleus</location>
    </subcellularLocation>
</comment>
<keyword evidence="7" id="KW-0472">Membrane</keyword>
<dbReference type="InterPro" id="IPR040386">
    <property type="entry name" value="P66"/>
</dbReference>
<feature type="region of interest" description="Disordered" evidence="6">
    <location>
        <begin position="316"/>
        <end position="358"/>
    </location>
</feature>
<feature type="compositionally biased region" description="Pro residues" evidence="6">
    <location>
        <begin position="341"/>
        <end position="350"/>
    </location>
</feature>
<dbReference type="EMBL" id="JABDTM020026534">
    <property type="protein sequence ID" value="KAH0811813.1"/>
    <property type="molecule type" value="Genomic_DNA"/>
</dbReference>
<feature type="compositionally biased region" description="Polar residues" evidence="6">
    <location>
        <begin position="548"/>
        <end position="566"/>
    </location>
</feature>
<organism evidence="11 12">
    <name type="scientific">Tenebrio molitor</name>
    <name type="common">Yellow mealworm beetle</name>
    <dbReference type="NCBI Taxonomy" id="7067"/>
    <lineage>
        <taxon>Eukaryota</taxon>
        <taxon>Metazoa</taxon>
        <taxon>Ecdysozoa</taxon>
        <taxon>Arthropoda</taxon>
        <taxon>Hexapoda</taxon>
        <taxon>Insecta</taxon>
        <taxon>Pterygota</taxon>
        <taxon>Neoptera</taxon>
        <taxon>Endopterygota</taxon>
        <taxon>Coleoptera</taxon>
        <taxon>Polyphaga</taxon>
        <taxon>Cucujiformia</taxon>
        <taxon>Tenebrionidae</taxon>
        <taxon>Tenebrio</taxon>
    </lineage>
</organism>
<evidence type="ECO:0000256" key="1">
    <source>
        <dbReference type="ARBA" id="ARBA00004123"/>
    </source>
</evidence>